<dbReference type="EMBL" id="FQZG01000015">
    <property type="protein sequence ID" value="SHI80039.1"/>
    <property type="molecule type" value="Genomic_DNA"/>
</dbReference>
<dbReference type="RefSeq" id="WP_073186532.1">
    <property type="nucleotide sequence ID" value="NZ_FQZG01000015.1"/>
</dbReference>
<organism evidence="2 3">
    <name type="scientific">Tessaracoccus bendigoensis DSM 12906</name>
    <dbReference type="NCBI Taxonomy" id="1123357"/>
    <lineage>
        <taxon>Bacteria</taxon>
        <taxon>Bacillati</taxon>
        <taxon>Actinomycetota</taxon>
        <taxon>Actinomycetes</taxon>
        <taxon>Propionibacteriales</taxon>
        <taxon>Propionibacteriaceae</taxon>
        <taxon>Tessaracoccus</taxon>
    </lineage>
</organism>
<keyword evidence="1" id="KW-1133">Transmembrane helix</keyword>
<dbReference type="Proteomes" id="UP000184512">
    <property type="component" value="Unassembled WGS sequence"/>
</dbReference>
<dbReference type="STRING" id="1123357.SAMN02745244_01095"/>
<name>A0A1M6E3T1_9ACTN</name>
<proteinExistence type="predicted"/>
<evidence type="ECO:0008006" key="4">
    <source>
        <dbReference type="Google" id="ProtNLM"/>
    </source>
</evidence>
<evidence type="ECO:0000313" key="3">
    <source>
        <dbReference type="Proteomes" id="UP000184512"/>
    </source>
</evidence>
<dbReference type="PANTHER" id="PTHR35007">
    <property type="entry name" value="INTEGRAL MEMBRANE PROTEIN-RELATED"/>
    <property type="match status" value="1"/>
</dbReference>
<feature type="transmembrane region" description="Helical" evidence="1">
    <location>
        <begin position="6"/>
        <end position="24"/>
    </location>
</feature>
<protein>
    <recommendedName>
        <fullName evidence="4">Type II secretion system (T2SS), protein F</fullName>
    </recommendedName>
</protein>
<dbReference type="AlphaFoldDB" id="A0A1M6E3T1"/>
<keyword evidence="3" id="KW-1185">Reference proteome</keyword>
<feature type="transmembrane region" description="Helical" evidence="1">
    <location>
        <begin position="267"/>
        <end position="289"/>
    </location>
</feature>
<evidence type="ECO:0000313" key="2">
    <source>
        <dbReference type="EMBL" id="SHI80039.1"/>
    </source>
</evidence>
<feature type="transmembrane region" description="Helical" evidence="1">
    <location>
        <begin position="91"/>
        <end position="111"/>
    </location>
</feature>
<keyword evidence="1" id="KW-0812">Transmembrane</keyword>
<keyword evidence="1" id="KW-0472">Membrane</keyword>
<evidence type="ECO:0000256" key="1">
    <source>
        <dbReference type="SAM" id="Phobius"/>
    </source>
</evidence>
<sequence>MTGLVITLGMLAGFGGFLVVRGAVASPVRLSDALAALDRHPQLPQREESPAGLEGVGQRLHRRLRLPLSQEQQRLLNFQGRSVGDFFTEKLVWTFAGLLLPTVWALTQLVFGRNPGLLPFGVALLCAVVGYFVADLRLRSGAERHRSSAIDGIHSFFDLVVLERLANSSAAQATANAAAVSGAPLFRRISAGLERARMEQVQPWDELRRISAEWNVAELSDFADIMQLEEQGAGLADVLQARVRELRDAHLSRQKAEAQEASEAMSLWMTIPALLLGVALLTPALLTLLGPG</sequence>
<accession>A0A1M6E3T1</accession>
<gene>
    <name evidence="2" type="ORF">SAMN02745244_01095</name>
</gene>
<dbReference type="OrthoDB" id="3826732at2"/>
<feature type="transmembrane region" description="Helical" evidence="1">
    <location>
        <begin position="117"/>
        <end position="138"/>
    </location>
</feature>
<reference evidence="2 3" key="1">
    <citation type="submission" date="2016-11" db="EMBL/GenBank/DDBJ databases">
        <authorList>
            <person name="Jaros S."/>
            <person name="Januszkiewicz K."/>
            <person name="Wedrychowicz H."/>
        </authorList>
    </citation>
    <scope>NUCLEOTIDE SEQUENCE [LARGE SCALE GENOMIC DNA]</scope>
    <source>
        <strain evidence="2 3">DSM 12906</strain>
    </source>
</reference>
<dbReference type="PANTHER" id="PTHR35007:SF1">
    <property type="entry name" value="PILUS ASSEMBLY PROTEIN"/>
    <property type="match status" value="1"/>
</dbReference>